<protein>
    <submittedName>
        <fullName evidence="1">Uncharacterized protein</fullName>
    </submittedName>
</protein>
<evidence type="ECO:0000313" key="2">
    <source>
        <dbReference type="Proteomes" id="UP000298030"/>
    </source>
</evidence>
<gene>
    <name evidence="1" type="ORF">FA13DRAFT_1793240</name>
</gene>
<organism evidence="1 2">
    <name type="scientific">Coprinellus micaceus</name>
    <name type="common">Glistening ink-cap mushroom</name>
    <name type="synonym">Coprinus micaceus</name>
    <dbReference type="NCBI Taxonomy" id="71717"/>
    <lineage>
        <taxon>Eukaryota</taxon>
        <taxon>Fungi</taxon>
        <taxon>Dikarya</taxon>
        <taxon>Basidiomycota</taxon>
        <taxon>Agaricomycotina</taxon>
        <taxon>Agaricomycetes</taxon>
        <taxon>Agaricomycetidae</taxon>
        <taxon>Agaricales</taxon>
        <taxon>Agaricineae</taxon>
        <taxon>Psathyrellaceae</taxon>
        <taxon>Coprinellus</taxon>
    </lineage>
</organism>
<evidence type="ECO:0000313" key="1">
    <source>
        <dbReference type="EMBL" id="TEB29584.1"/>
    </source>
</evidence>
<proteinExistence type="predicted"/>
<name>A0A4Y7T6K2_COPMI</name>
<dbReference type="Proteomes" id="UP000298030">
    <property type="component" value="Unassembled WGS sequence"/>
</dbReference>
<dbReference type="AlphaFoldDB" id="A0A4Y7T6K2"/>
<keyword evidence="2" id="KW-1185">Reference proteome</keyword>
<sequence>MSAFDLYLMPLLNAHYSAQYFNRLDFNAVFKLQPVYPVVKPSGSIGLWVFDTLTPMDVATILRMHSNKDHVQLIASGVVQNVVWHFIKIHLFVTINNNQGPILLSLCLWQHIEADSILSGFWRSPFQNIHIHAHIVGFMSPSYLAWKCGYFLEDEWIEEDITNTLAEFTYLKNVHLDNPANILILSTLVYNKAVYLLGSSLNKPQFVLSPNLLTIHEHIQAACLTAIYFLV</sequence>
<dbReference type="OrthoDB" id="3048892at2759"/>
<reference evidence="1 2" key="1">
    <citation type="journal article" date="2019" name="Nat. Ecol. Evol.">
        <title>Megaphylogeny resolves global patterns of mushroom evolution.</title>
        <authorList>
            <person name="Varga T."/>
            <person name="Krizsan K."/>
            <person name="Foldi C."/>
            <person name="Dima B."/>
            <person name="Sanchez-Garcia M."/>
            <person name="Sanchez-Ramirez S."/>
            <person name="Szollosi G.J."/>
            <person name="Szarkandi J.G."/>
            <person name="Papp V."/>
            <person name="Albert L."/>
            <person name="Andreopoulos W."/>
            <person name="Angelini C."/>
            <person name="Antonin V."/>
            <person name="Barry K.W."/>
            <person name="Bougher N.L."/>
            <person name="Buchanan P."/>
            <person name="Buyck B."/>
            <person name="Bense V."/>
            <person name="Catcheside P."/>
            <person name="Chovatia M."/>
            <person name="Cooper J."/>
            <person name="Damon W."/>
            <person name="Desjardin D."/>
            <person name="Finy P."/>
            <person name="Geml J."/>
            <person name="Haridas S."/>
            <person name="Hughes K."/>
            <person name="Justo A."/>
            <person name="Karasinski D."/>
            <person name="Kautmanova I."/>
            <person name="Kiss B."/>
            <person name="Kocsube S."/>
            <person name="Kotiranta H."/>
            <person name="LaButti K.M."/>
            <person name="Lechner B.E."/>
            <person name="Liimatainen K."/>
            <person name="Lipzen A."/>
            <person name="Lukacs Z."/>
            <person name="Mihaltcheva S."/>
            <person name="Morgado L.N."/>
            <person name="Niskanen T."/>
            <person name="Noordeloos M.E."/>
            <person name="Ohm R.A."/>
            <person name="Ortiz-Santana B."/>
            <person name="Ovrebo C."/>
            <person name="Racz N."/>
            <person name="Riley R."/>
            <person name="Savchenko A."/>
            <person name="Shiryaev A."/>
            <person name="Soop K."/>
            <person name="Spirin V."/>
            <person name="Szebenyi C."/>
            <person name="Tomsovsky M."/>
            <person name="Tulloss R.E."/>
            <person name="Uehling J."/>
            <person name="Grigoriev I.V."/>
            <person name="Vagvolgyi C."/>
            <person name="Papp T."/>
            <person name="Martin F.M."/>
            <person name="Miettinen O."/>
            <person name="Hibbett D.S."/>
            <person name="Nagy L.G."/>
        </authorList>
    </citation>
    <scope>NUCLEOTIDE SEQUENCE [LARGE SCALE GENOMIC DNA]</scope>
    <source>
        <strain evidence="1 2">FP101781</strain>
    </source>
</reference>
<dbReference type="STRING" id="71717.A0A4Y7T6K2"/>
<dbReference type="EMBL" id="QPFP01000027">
    <property type="protein sequence ID" value="TEB29584.1"/>
    <property type="molecule type" value="Genomic_DNA"/>
</dbReference>
<accession>A0A4Y7T6K2</accession>
<comment type="caution">
    <text evidence="1">The sequence shown here is derived from an EMBL/GenBank/DDBJ whole genome shotgun (WGS) entry which is preliminary data.</text>
</comment>